<comment type="caution">
    <text evidence="6">The sequence shown here is derived from an EMBL/GenBank/DDBJ whole genome shotgun (WGS) entry which is preliminary data.</text>
</comment>
<dbReference type="SUPFAM" id="SSF53383">
    <property type="entry name" value="PLP-dependent transferases"/>
    <property type="match status" value="1"/>
</dbReference>
<feature type="domain" description="Aminotransferase class I/classII large" evidence="5">
    <location>
        <begin position="16"/>
        <end position="324"/>
    </location>
</feature>
<dbReference type="InterPro" id="IPR004838">
    <property type="entry name" value="NHTrfase_class1_PyrdxlP-BS"/>
</dbReference>
<gene>
    <name evidence="6" type="ORF">ACEZDJ_05325</name>
</gene>
<dbReference type="EC" id="2.6.1.-" evidence="4"/>
<keyword evidence="2 4" id="KW-0808">Transferase</keyword>
<protein>
    <recommendedName>
        <fullName evidence="4">Aminotransferase</fullName>
        <ecNumber evidence="4">2.6.1.-</ecNumber>
    </recommendedName>
</protein>
<dbReference type="CDD" id="cd00609">
    <property type="entry name" value="AAT_like"/>
    <property type="match status" value="1"/>
</dbReference>
<evidence type="ECO:0000256" key="3">
    <source>
        <dbReference type="ARBA" id="ARBA00022898"/>
    </source>
</evidence>
<evidence type="ECO:0000313" key="7">
    <source>
        <dbReference type="Proteomes" id="UP001592528"/>
    </source>
</evidence>
<dbReference type="InterPro" id="IPR015422">
    <property type="entry name" value="PyrdxlP-dep_Trfase_small"/>
</dbReference>
<keyword evidence="7" id="KW-1185">Reference proteome</keyword>
<evidence type="ECO:0000313" key="6">
    <source>
        <dbReference type="EMBL" id="MFC1400704.1"/>
    </source>
</evidence>
<dbReference type="PROSITE" id="PS00105">
    <property type="entry name" value="AA_TRANSFER_CLASS_1"/>
    <property type="match status" value="1"/>
</dbReference>
<dbReference type="GO" id="GO:0004400">
    <property type="term" value="F:histidinol-phosphate transaminase activity"/>
    <property type="evidence" value="ECO:0007669"/>
    <property type="project" value="UniProtKB-EC"/>
</dbReference>
<dbReference type="RefSeq" id="WP_030253650.1">
    <property type="nucleotide sequence ID" value="NZ_JBHEZZ010000002.1"/>
</dbReference>
<dbReference type="InterPro" id="IPR015421">
    <property type="entry name" value="PyrdxlP-dep_Trfase_major"/>
</dbReference>
<dbReference type="Proteomes" id="UP001592528">
    <property type="component" value="Unassembled WGS sequence"/>
</dbReference>
<proteinExistence type="inferred from homology"/>
<dbReference type="PANTHER" id="PTHR43643">
    <property type="entry name" value="HISTIDINOL-PHOSPHATE AMINOTRANSFERASE 2"/>
    <property type="match status" value="1"/>
</dbReference>
<evidence type="ECO:0000256" key="1">
    <source>
        <dbReference type="ARBA" id="ARBA00022576"/>
    </source>
</evidence>
<dbReference type="InterPro" id="IPR004839">
    <property type="entry name" value="Aminotransferase_I/II_large"/>
</dbReference>
<keyword evidence="1 4" id="KW-0032">Aminotransferase</keyword>
<organism evidence="6 7">
    <name type="scientific">Streptacidiphilus cavernicola</name>
    <dbReference type="NCBI Taxonomy" id="3342716"/>
    <lineage>
        <taxon>Bacteria</taxon>
        <taxon>Bacillati</taxon>
        <taxon>Actinomycetota</taxon>
        <taxon>Actinomycetes</taxon>
        <taxon>Kitasatosporales</taxon>
        <taxon>Streptomycetaceae</taxon>
        <taxon>Streptacidiphilus</taxon>
    </lineage>
</organism>
<dbReference type="InterPro" id="IPR015424">
    <property type="entry name" value="PyrdxlP-dep_Trfase"/>
</dbReference>
<dbReference type="EMBL" id="JBHEZZ010000002">
    <property type="protein sequence ID" value="MFC1400704.1"/>
    <property type="molecule type" value="Genomic_DNA"/>
</dbReference>
<accession>A0ABV6UGX8</accession>
<comment type="similarity">
    <text evidence="4">Belongs to the class-I pyridoxal-phosphate-dependent aminotransferase family.</text>
</comment>
<dbReference type="Gene3D" id="3.90.1150.10">
    <property type="entry name" value="Aspartate Aminotransferase, domain 1"/>
    <property type="match status" value="1"/>
</dbReference>
<name>A0ABV6UGX8_9ACTN</name>
<dbReference type="InterPro" id="IPR050106">
    <property type="entry name" value="HistidinolP_aminotransfase"/>
</dbReference>
<reference evidence="6 7" key="1">
    <citation type="submission" date="2024-09" db="EMBL/GenBank/DDBJ databases">
        <authorList>
            <person name="Lee S.D."/>
        </authorList>
    </citation>
    <scope>NUCLEOTIDE SEQUENCE [LARGE SCALE GENOMIC DNA]</scope>
    <source>
        <strain evidence="6 7">N1-5</strain>
    </source>
</reference>
<dbReference type="PANTHER" id="PTHR43643:SF3">
    <property type="entry name" value="HISTIDINOL-PHOSPHATE AMINOTRANSFERASE"/>
    <property type="match status" value="1"/>
</dbReference>
<sequence length="341" mass="36709">MVAAHPSADGEALLDWNESPIGPPPLAVKRVVDAAERLHRYPRGLLEEVTALAAAHHGVSTDQVLLMAGVDEAIDMTLSLADRAWGLKPGFDGYPDRAAANDKPFHPIPLGPDWQPRPGVPAGLGAGDIVYLAQPGNPTGNLLPAAWIDGLRAVAGHVFVDETYQEFSAQPGILSRTGGPVPGVLVYRSFSKAAGLAGIRLGCLVADAATIARLRPLRRFMPIDAVSLHAAAGLLEEPEFMTRLAEYVREARAELCTTLRASGLFEEVRESETNFVLVRPEAAVREALATVLAEDRVRVKDCDGNGLPGWLRISIGSREDHQRLDRSLCRVAWTRILPRAA</sequence>
<dbReference type="Gene3D" id="3.40.640.10">
    <property type="entry name" value="Type I PLP-dependent aspartate aminotransferase-like (Major domain)"/>
    <property type="match status" value="1"/>
</dbReference>
<dbReference type="Pfam" id="PF00155">
    <property type="entry name" value="Aminotran_1_2"/>
    <property type="match status" value="1"/>
</dbReference>
<evidence type="ECO:0000256" key="2">
    <source>
        <dbReference type="ARBA" id="ARBA00022679"/>
    </source>
</evidence>
<keyword evidence="3" id="KW-0663">Pyridoxal phosphate</keyword>
<evidence type="ECO:0000259" key="5">
    <source>
        <dbReference type="Pfam" id="PF00155"/>
    </source>
</evidence>
<comment type="cofactor">
    <cofactor evidence="4">
        <name>pyridoxal 5'-phosphate</name>
        <dbReference type="ChEBI" id="CHEBI:597326"/>
    </cofactor>
</comment>
<evidence type="ECO:0000256" key="4">
    <source>
        <dbReference type="RuleBase" id="RU000481"/>
    </source>
</evidence>